<evidence type="ECO:0000256" key="6">
    <source>
        <dbReference type="SAM" id="Phobius"/>
    </source>
</evidence>
<dbReference type="SUPFAM" id="SSF82866">
    <property type="entry name" value="Multidrug efflux transporter AcrB transmembrane domain"/>
    <property type="match status" value="2"/>
</dbReference>
<name>A0A075GQ78_9EURY</name>
<dbReference type="InterPro" id="IPR050545">
    <property type="entry name" value="Mycobact_MmpL"/>
</dbReference>
<dbReference type="AlphaFoldDB" id="A0A075GQ78"/>
<evidence type="ECO:0000256" key="3">
    <source>
        <dbReference type="ARBA" id="ARBA00022692"/>
    </source>
</evidence>
<feature type="transmembrane region" description="Helical" evidence="6">
    <location>
        <begin position="550"/>
        <end position="567"/>
    </location>
</feature>
<evidence type="ECO:0000256" key="5">
    <source>
        <dbReference type="ARBA" id="ARBA00023136"/>
    </source>
</evidence>
<feature type="domain" description="Membrane transport protein MMPL" evidence="7">
    <location>
        <begin position="401"/>
        <end position="725"/>
    </location>
</feature>
<feature type="domain" description="Membrane transport protein MMPL" evidence="7">
    <location>
        <begin position="46"/>
        <end position="371"/>
    </location>
</feature>
<keyword evidence="5 6" id="KW-0472">Membrane</keyword>
<evidence type="ECO:0000256" key="1">
    <source>
        <dbReference type="ARBA" id="ARBA00004651"/>
    </source>
</evidence>
<keyword evidence="3 6" id="KW-0812">Transmembrane</keyword>
<keyword evidence="4 6" id="KW-1133">Transmembrane helix</keyword>
<evidence type="ECO:0000313" key="8">
    <source>
        <dbReference type="EMBL" id="AIF04267.1"/>
    </source>
</evidence>
<reference evidence="8" key="1">
    <citation type="journal article" date="2014" name="Genome Biol. Evol.">
        <title>Pangenome evidence for extensive interdomain horizontal transfer affecting lineage core and shell genes in uncultured planktonic thaumarchaeota and euryarchaeota.</title>
        <authorList>
            <person name="Deschamps P."/>
            <person name="Zivanovic Y."/>
            <person name="Moreira D."/>
            <person name="Rodriguez-Valera F."/>
            <person name="Lopez-Garcia P."/>
        </authorList>
    </citation>
    <scope>NUCLEOTIDE SEQUENCE</scope>
</reference>
<sequence>MTRLHRFGLYVHQNRRAVLALAAVSLLFSGVLLSQGENFIDGNAPPPTTDSGKALSLIDEQLPVSASNTVTYILSHEEMTWQEEEFQSAVEAFIESIREIEIDIVSISTIYDDPTNQQVIATHSSSDGKRTAVYLSVGGSESELNDMISDLKSIESESLEVTVTGSLIIGNDFDTAMKNDTIRAEVIGLPISLIILLFVFGTFTAAMLPLVVALLMVALATGISYWISDWWFFGLTEYSVSMISLIGIAVSIDYSLFMISRFREEIAKGESTEAAIATMMDTAGRAVMFSGATVAVGLCSLFYFEATHMPSMGMGAFLAVAAAMLYSFTVLPAMLSYLGPRINSLPVPIPGANRKTDFWKKLSIKVMKNPLRWLVPALVVLLLAASPFLRVELSAGGIEALPPDMESRIGFEILTEEFPAYTASSIPIVIVLDEFDEPFSKEFSERVLPLCQQISQIDGVIGVTHPICNPALFEQQFSEWPQEVQEEWTASVSENIIRLSVPVQHRSGSDESERIVREMMDIADDKDMEVLIGGWSAFEVELKDHLKERIPAVLAFVLLLTVLLVFVQVNSILVPIKAILMNILSVSASFGIIVVVFQDGLLTGVLNYSAQPLDLVVPPLVFGIAFGLSMDYEVLMLSRIHEAWEETGDNTQAVAEGLQASGSLITGAAAIMVAVFFGFILADVLIIKSIGFALAVAVIVDATIVRAIVVPSTMRLLGKANWWTPSWFSKQSK</sequence>
<feature type="transmembrane region" description="Helical" evidence="6">
    <location>
        <begin position="658"/>
        <end position="680"/>
    </location>
</feature>
<feature type="transmembrane region" description="Helical" evidence="6">
    <location>
        <begin position="316"/>
        <end position="338"/>
    </location>
</feature>
<dbReference type="InterPro" id="IPR004869">
    <property type="entry name" value="MMPL_dom"/>
</dbReference>
<feature type="transmembrane region" description="Helical" evidence="6">
    <location>
        <begin position="686"/>
        <end position="709"/>
    </location>
</feature>
<protein>
    <submittedName>
        <fullName evidence="8">Putative RND superfamily transporter</fullName>
    </submittedName>
</protein>
<dbReference type="Pfam" id="PF03176">
    <property type="entry name" value="MMPL"/>
    <property type="match status" value="2"/>
</dbReference>
<proteinExistence type="predicted"/>
<dbReference type="Gene3D" id="1.20.1640.10">
    <property type="entry name" value="Multidrug efflux transporter AcrB transmembrane domain"/>
    <property type="match status" value="2"/>
</dbReference>
<keyword evidence="2" id="KW-1003">Cell membrane</keyword>
<dbReference type="PANTHER" id="PTHR33406">
    <property type="entry name" value="MEMBRANE PROTEIN MJ1562-RELATED"/>
    <property type="match status" value="1"/>
</dbReference>
<dbReference type="GO" id="GO:0005886">
    <property type="term" value="C:plasma membrane"/>
    <property type="evidence" value="ECO:0007669"/>
    <property type="project" value="UniProtKB-SubCell"/>
</dbReference>
<feature type="transmembrane region" description="Helical" evidence="6">
    <location>
        <begin position="617"/>
        <end position="637"/>
    </location>
</feature>
<feature type="transmembrane region" description="Helical" evidence="6">
    <location>
        <begin position="286"/>
        <end position="304"/>
    </location>
</feature>
<comment type="subcellular location">
    <subcellularLocation>
        <location evidence="1">Cell membrane</location>
        <topology evidence="1">Multi-pass membrane protein</topology>
    </subcellularLocation>
</comment>
<feature type="transmembrane region" description="Helical" evidence="6">
    <location>
        <begin position="579"/>
        <end position="597"/>
    </location>
</feature>
<evidence type="ECO:0000259" key="7">
    <source>
        <dbReference type="Pfam" id="PF03176"/>
    </source>
</evidence>
<evidence type="ECO:0000256" key="4">
    <source>
        <dbReference type="ARBA" id="ARBA00022989"/>
    </source>
</evidence>
<feature type="transmembrane region" description="Helical" evidence="6">
    <location>
        <begin position="186"/>
        <end position="203"/>
    </location>
</feature>
<dbReference type="EMBL" id="KF900703">
    <property type="protein sequence ID" value="AIF04267.1"/>
    <property type="molecule type" value="Genomic_DNA"/>
</dbReference>
<feature type="transmembrane region" description="Helical" evidence="6">
    <location>
        <begin position="210"/>
        <end position="228"/>
    </location>
</feature>
<dbReference type="PANTHER" id="PTHR33406:SF13">
    <property type="entry name" value="MEMBRANE PROTEIN YDFJ"/>
    <property type="match status" value="1"/>
</dbReference>
<organism evidence="8">
    <name type="scientific">uncultured marine group II/III euryarchaeote KM3_172_F11</name>
    <dbReference type="NCBI Taxonomy" id="1457929"/>
    <lineage>
        <taxon>Archaea</taxon>
        <taxon>Methanobacteriati</taxon>
        <taxon>Methanobacteriota</taxon>
        <taxon>environmental samples</taxon>
    </lineage>
</organism>
<evidence type="ECO:0000256" key="2">
    <source>
        <dbReference type="ARBA" id="ARBA00022475"/>
    </source>
</evidence>
<feature type="transmembrane region" description="Helical" evidence="6">
    <location>
        <begin position="240"/>
        <end position="259"/>
    </location>
</feature>
<accession>A0A075GQ78</accession>